<evidence type="ECO:0000313" key="1">
    <source>
        <dbReference type="EMBL" id="CAB9494420.1"/>
    </source>
</evidence>
<gene>
    <name evidence="1" type="ORF">ALFOR1_31405</name>
</gene>
<evidence type="ECO:0000313" key="2">
    <source>
        <dbReference type="Proteomes" id="UP000509458"/>
    </source>
</evidence>
<dbReference type="Proteomes" id="UP000509458">
    <property type="component" value="Chromosome"/>
</dbReference>
<reference evidence="1 2" key="1">
    <citation type="submission" date="2020-06" db="EMBL/GenBank/DDBJ databases">
        <authorList>
            <person name="Duchaud E."/>
        </authorList>
    </citation>
    <scope>NUCLEOTIDE SEQUENCE [LARGE SCALE GENOMIC DNA]</scope>
    <source>
        <strain evidence="1">Alteromonas fortis</strain>
    </source>
</reference>
<proteinExistence type="predicted"/>
<dbReference type="RefSeq" id="WP_179983788.1">
    <property type="nucleotide sequence ID" value="NZ_LR812090.1"/>
</dbReference>
<sequence length="295" mass="33706">MAAKSTITHQYDLQMTVIDIVALPEERCVALSWSQDSGYQFIALQEGNFVPLSYTISYDLEELSCAALFKTTSGFGCVFPDSVVTYTLSDSHFQTYPFAEPFPMDAANRSTSPVKAHMDEHTGTIHVIFEDFFYKRRGRFISKISLNNNLAHYSPLYAFPFNTAWYHECSDICFDKRPFVLAINCPSLWHKREPCPSRSTHLTVINDDGISNVTSTEHGHGSFSSDKQHLMVKTIFSPYSIHFYSLSGDKAFVLNLTPKRVLGNIDKKWLTLFDKFNDTLWLARDYDVTQVKLLR</sequence>
<organism evidence="1 2">
    <name type="scientific">Alteromonas macleodii</name>
    <name type="common">Pseudoalteromonas macleodii</name>
    <dbReference type="NCBI Taxonomy" id="28108"/>
    <lineage>
        <taxon>Bacteria</taxon>
        <taxon>Pseudomonadati</taxon>
        <taxon>Pseudomonadota</taxon>
        <taxon>Gammaproteobacteria</taxon>
        <taxon>Alteromonadales</taxon>
        <taxon>Alteromonadaceae</taxon>
        <taxon>Alteromonas/Salinimonas group</taxon>
        <taxon>Alteromonas</taxon>
    </lineage>
</organism>
<protein>
    <submittedName>
        <fullName evidence="1">Uncharacterized protein</fullName>
    </submittedName>
</protein>
<dbReference type="EMBL" id="LR812090">
    <property type="protein sequence ID" value="CAB9494420.1"/>
    <property type="molecule type" value="Genomic_DNA"/>
</dbReference>
<dbReference type="AlphaFoldDB" id="A0A6T9Y738"/>
<accession>A0A6T9Y738</accession>
<name>A0A6T9Y738_ALTMA</name>